<gene>
    <name evidence="2" type="ORF">AZE42_08813</name>
</gene>
<reference evidence="2 3" key="1">
    <citation type="submission" date="2016-03" db="EMBL/GenBank/DDBJ databases">
        <title>Comparative genomics of the ectomycorrhizal sister species Rhizopogon vinicolor and Rhizopogon vesiculosus (Basidiomycota: Boletales) reveals a divergence of the mating type B locus.</title>
        <authorList>
            <person name="Mujic A.B."/>
            <person name="Kuo A."/>
            <person name="Tritt A."/>
            <person name="Lipzen A."/>
            <person name="Chen C."/>
            <person name="Johnson J."/>
            <person name="Sharma A."/>
            <person name="Barry K."/>
            <person name="Grigoriev I.V."/>
            <person name="Spatafora J.W."/>
        </authorList>
    </citation>
    <scope>NUCLEOTIDE SEQUENCE [LARGE SCALE GENOMIC DNA]</scope>
    <source>
        <strain evidence="2 3">AM-OR11-056</strain>
    </source>
</reference>
<evidence type="ECO:0000256" key="1">
    <source>
        <dbReference type="SAM" id="MobiDB-lite"/>
    </source>
</evidence>
<evidence type="ECO:0000313" key="3">
    <source>
        <dbReference type="Proteomes" id="UP000183567"/>
    </source>
</evidence>
<keyword evidence="3" id="KW-1185">Reference proteome</keyword>
<name>A0A1J8Q6U2_9AGAM</name>
<dbReference type="AlphaFoldDB" id="A0A1J8Q6U2"/>
<comment type="caution">
    <text evidence="2">The sequence shown here is derived from an EMBL/GenBank/DDBJ whole genome shotgun (WGS) entry which is preliminary data.</text>
</comment>
<evidence type="ECO:0000313" key="2">
    <source>
        <dbReference type="EMBL" id="OJA15675.1"/>
    </source>
</evidence>
<dbReference type="Proteomes" id="UP000183567">
    <property type="component" value="Unassembled WGS sequence"/>
</dbReference>
<protein>
    <submittedName>
        <fullName evidence="2">Uncharacterized protein</fullName>
    </submittedName>
</protein>
<proteinExistence type="predicted"/>
<organism evidence="2 3">
    <name type="scientific">Rhizopogon vesiculosus</name>
    <dbReference type="NCBI Taxonomy" id="180088"/>
    <lineage>
        <taxon>Eukaryota</taxon>
        <taxon>Fungi</taxon>
        <taxon>Dikarya</taxon>
        <taxon>Basidiomycota</taxon>
        <taxon>Agaricomycotina</taxon>
        <taxon>Agaricomycetes</taxon>
        <taxon>Agaricomycetidae</taxon>
        <taxon>Boletales</taxon>
        <taxon>Suillineae</taxon>
        <taxon>Rhizopogonaceae</taxon>
        <taxon>Rhizopogon</taxon>
    </lineage>
</organism>
<accession>A0A1J8Q6U2</accession>
<sequence length="23" mass="2347">MASTSTRPALAAKEMILTPAASK</sequence>
<feature type="region of interest" description="Disordered" evidence="1">
    <location>
        <begin position="1"/>
        <end position="23"/>
    </location>
</feature>
<dbReference type="EMBL" id="LVVM01002950">
    <property type="protein sequence ID" value="OJA15675.1"/>
    <property type="molecule type" value="Genomic_DNA"/>
</dbReference>